<reference evidence="1 2" key="1">
    <citation type="submission" date="2023-07" db="EMBL/GenBank/DDBJ databases">
        <title>Genomic Encyclopedia of Type Strains, Phase IV (KMG-IV): sequencing the most valuable type-strain genomes for metagenomic binning, comparative biology and taxonomic classification.</title>
        <authorList>
            <person name="Goeker M."/>
        </authorList>
    </citation>
    <scope>NUCLEOTIDE SEQUENCE [LARGE SCALE GENOMIC DNA]</scope>
    <source>
        <strain evidence="1 2">DSM 11549</strain>
    </source>
</reference>
<sequence>MKLSENEIYELVRAKATLDLILGGHDVGPDEPVRADDSKRCYNCSSDCISSCQGSCSGECSKSCASTCSSGCDTVVSNK</sequence>
<comment type="caution">
    <text evidence="1">The sequence shown here is derived from an EMBL/GenBank/DDBJ whole genome shotgun (WGS) entry which is preliminary data.</text>
</comment>
<name>A0ABU0C429_9BRAD</name>
<evidence type="ECO:0000313" key="2">
    <source>
        <dbReference type="Proteomes" id="UP001230253"/>
    </source>
</evidence>
<dbReference type="Proteomes" id="UP001230253">
    <property type="component" value="Unassembled WGS sequence"/>
</dbReference>
<dbReference type="EMBL" id="JAUSUK010000001">
    <property type="protein sequence ID" value="MDQ0324992.1"/>
    <property type="molecule type" value="Genomic_DNA"/>
</dbReference>
<evidence type="ECO:0000313" key="1">
    <source>
        <dbReference type="EMBL" id="MDQ0324992.1"/>
    </source>
</evidence>
<protein>
    <recommendedName>
        <fullName evidence="3">Metallothionein</fullName>
    </recommendedName>
</protein>
<organism evidence="1 2">
    <name type="scientific">Rhodopseudomonas julia</name>
    <dbReference type="NCBI Taxonomy" id="200617"/>
    <lineage>
        <taxon>Bacteria</taxon>
        <taxon>Pseudomonadati</taxon>
        <taxon>Pseudomonadota</taxon>
        <taxon>Alphaproteobacteria</taxon>
        <taxon>Hyphomicrobiales</taxon>
        <taxon>Nitrobacteraceae</taxon>
        <taxon>Rhodopseudomonas</taxon>
    </lineage>
</organism>
<dbReference type="RefSeq" id="WP_307153227.1">
    <property type="nucleotide sequence ID" value="NZ_JAUSUK010000001.1"/>
</dbReference>
<evidence type="ECO:0008006" key="3">
    <source>
        <dbReference type="Google" id="ProtNLM"/>
    </source>
</evidence>
<keyword evidence="2" id="KW-1185">Reference proteome</keyword>
<accession>A0ABU0C429</accession>
<gene>
    <name evidence="1" type="ORF">J2R99_000841</name>
</gene>
<proteinExistence type="predicted"/>